<dbReference type="InterPro" id="IPR001296">
    <property type="entry name" value="Glyco_trans_1"/>
</dbReference>
<evidence type="ECO:0000256" key="12">
    <source>
        <dbReference type="RuleBase" id="RU367051"/>
    </source>
</evidence>
<feature type="transmembrane region" description="Helical" evidence="12">
    <location>
        <begin position="12"/>
        <end position="36"/>
    </location>
</feature>
<reference evidence="17 18" key="3">
    <citation type="journal article" date="2017" name="G3 (Bethesda)">
        <title>Comparative analysis highlights variable genome content of wheat rusts and divergence of the mating loci.</title>
        <authorList>
            <person name="Cuomo C.A."/>
            <person name="Bakkeren G."/>
            <person name="Khalil H.B."/>
            <person name="Panwar V."/>
            <person name="Joly D."/>
            <person name="Linning R."/>
            <person name="Sakthikumar S."/>
            <person name="Song X."/>
            <person name="Adiconis X."/>
            <person name="Fan L."/>
            <person name="Goldberg J.M."/>
            <person name="Levin J.Z."/>
            <person name="Young S."/>
            <person name="Zeng Q."/>
            <person name="Anikster Y."/>
            <person name="Bruce M."/>
            <person name="Wang M."/>
            <person name="Yin C."/>
            <person name="McCallum B."/>
            <person name="Szabo L.J."/>
            <person name="Hulbert S."/>
            <person name="Chen X."/>
            <person name="Fellers J.P."/>
        </authorList>
    </citation>
    <scope>NUCLEOTIDE SEQUENCE</scope>
    <source>
        <strain evidence="17">isolate 1-1 / race 1 (BBBD)</strain>
        <strain evidence="18">Isolate 1-1 / race 1 (BBBD)</strain>
    </source>
</reference>
<dbReference type="PANTHER" id="PTHR45919">
    <property type="entry name" value="GDP-MAN:MAN(3)GLCNAC(2)-PP-DOL ALPHA-1,2-MANNOSYLTRANSFERASE"/>
    <property type="match status" value="1"/>
</dbReference>
<organism evidence="16">
    <name type="scientific">Puccinia triticina (isolate 1-1 / race 1 (BBBD))</name>
    <name type="common">Brown leaf rust fungus</name>
    <dbReference type="NCBI Taxonomy" id="630390"/>
    <lineage>
        <taxon>Eukaryota</taxon>
        <taxon>Fungi</taxon>
        <taxon>Dikarya</taxon>
        <taxon>Basidiomycota</taxon>
        <taxon>Pucciniomycotina</taxon>
        <taxon>Pucciniomycetes</taxon>
        <taxon>Pucciniales</taxon>
        <taxon>Pucciniaceae</taxon>
        <taxon>Puccinia</taxon>
    </lineage>
</organism>
<feature type="domain" description="ALG11 mannosyltransferase N-terminal" evidence="15">
    <location>
        <begin position="70"/>
        <end position="276"/>
    </location>
</feature>
<evidence type="ECO:0000259" key="15">
    <source>
        <dbReference type="Pfam" id="PF15924"/>
    </source>
</evidence>
<evidence type="ECO:0000256" key="8">
    <source>
        <dbReference type="ARBA" id="ARBA00022824"/>
    </source>
</evidence>
<keyword evidence="10 12" id="KW-0472">Membrane</keyword>
<comment type="subcellular location">
    <subcellularLocation>
        <location evidence="1">Endoplasmic reticulum membrane</location>
        <topology evidence="1">Single-pass membrane protein</topology>
    </subcellularLocation>
</comment>
<dbReference type="InterPro" id="IPR031814">
    <property type="entry name" value="ALG11_N"/>
</dbReference>
<keyword evidence="6 12" id="KW-0808">Transferase</keyword>
<evidence type="ECO:0000256" key="6">
    <source>
        <dbReference type="ARBA" id="ARBA00022679"/>
    </source>
</evidence>
<dbReference type="GO" id="GO:0005789">
    <property type="term" value="C:endoplasmic reticulum membrane"/>
    <property type="evidence" value="ECO:0007669"/>
    <property type="project" value="UniProtKB-SubCell"/>
</dbReference>
<dbReference type="SUPFAM" id="SSF53756">
    <property type="entry name" value="UDP-Glycosyltransferase/glycogen phosphorylase"/>
    <property type="match status" value="2"/>
</dbReference>
<proteinExistence type="inferred from homology"/>
<reference evidence="17" key="4">
    <citation type="submission" date="2025-05" db="UniProtKB">
        <authorList>
            <consortium name="EnsemblFungi"/>
        </authorList>
    </citation>
    <scope>IDENTIFICATION</scope>
    <source>
        <strain evidence="17">isolate 1-1 / race 1 (BBBD)</strain>
    </source>
</reference>
<evidence type="ECO:0000256" key="2">
    <source>
        <dbReference type="ARBA" id="ARBA00004922"/>
    </source>
</evidence>
<gene>
    <name evidence="16" type="ORF">PTTG_06042</name>
</gene>
<comment type="pathway">
    <text evidence="2 12">Protein modification; protein glycosylation.</text>
</comment>
<feature type="domain" description="Glycosyl transferase family 1" evidence="14">
    <location>
        <begin position="366"/>
        <end position="501"/>
    </location>
</feature>
<dbReference type="PANTHER" id="PTHR45919:SF1">
    <property type="entry name" value="GDP-MAN:MAN(3)GLCNAC(2)-PP-DOL ALPHA-1,2-MANNOSYLTRANSFERASE"/>
    <property type="match status" value="1"/>
</dbReference>
<name>A0A180GXA8_PUCT1</name>
<evidence type="ECO:0000256" key="10">
    <source>
        <dbReference type="ARBA" id="ARBA00023136"/>
    </source>
</evidence>
<evidence type="ECO:0000313" key="16">
    <source>
        <dbReference type="EMBL" id="OAV96623.1"/>
    </source>
</evidence>
<dbReference type="Pfam" id="PF15924">
    <property type="entry name" value="ALG11_N"/>
    <property type="match status" value="1"/>
</dbReference>
<evidence type="ECO:0000256" key="4">
    <source>
        <dbReference type="ARBA" id="ARBA00022018"/>
    </source>
</evidence>
<dbReference type="VEuPathDB" id="FungiDB:PTTG_06042"/>
<evidence type="ECO:0000256" key="7">
    <source>
        <dbReference type="ARBA" id="ARBA00022692"/>
    </source>
</evidence>
<dbReference type="Proteomes" id="UP000005240">
    <property type="component" value="Unassembled WGS sequence"/>
</dbReference>
<dbReference type="GO" id="GO:0006488">
    <property type="term" value="P:dolichol-linked oligosaccharide biosynthetic process"/>
    <property type="evidence" value="ECO:0007669"/>
    <property type="project" value="EnsemblFungi"/>
</dbReference>
<feature type="compositionally biased region" description="Polar residues" evidence="13">
    <location>
        <begin position="300"/>
        <end position="310"/>
    </location>
</feature>
<evidence type="ECO:0000259" key="14">
    <source>
        <dbReference type="Pfam" id="PF00534"/>
    </source>
</evidence>
<evidence type="ECO:0000256" key="9">
    <source>
        <dbReference type="ARBA" id="ARBA00022989"/>
    </source>
</evidence>
<keyword evidence="7 12" id="KW-0812">Transmembrane</keyword>
<evidence type="ECO:0000313" key="17">
    <source>
        <dbReference type="EnsemblFungi" id="PTTG_06042-t43_1-p1"/>
    </source>
</evidence>
<evidence type="ECO:0000256" key="3">
    <source>
        <dbReference type="ARBA" id="ARBA00012645"/>
    </source>
</evidence>
<feature type="region of interest" description="Disordered" evidence="13">
    <location>
        <begin position="292"/>
        <end position="313"/>
    </location>
</feature>
<dbReference type="AlphaFoldDB" id="A0A180GXA8"/>
<dbReference type="Gene3D" id="3.40.50.2000">
    <property type="entry name" value="Glycogen Phosphorylase B"/>
    <property type="match status" value="1"/>
</dbReference>
<evidence type="ECO:0000313" key="18">
    <source>
        <dbReference type="Proteomes" id="UP000005240"/>
    </source>
</evidence>
<dbReference type="EC" id="2.4.1.131" evidence="3 12"/>
<keyword evidence="18" id="KW-1185">Reference proteome</keyword>
<reference evidence="16" key="2">
    <citation type="submission" date="2016-05" db="EMBL/GenBank/DDBJ databases">
        <title>Comparative analysis highlights variable genome content of wheat rusts and divergence of the mating loci.</title>
        <authorList>
            <person name="Cuomo C.A."/>
            <person name="Bakkeren G."/>
            <person name="Szabo L."/>
            <person name="Khalil H."/>
            <person name="Joly D."/>
            <person name="Goldberg J."/>
            <person name="Young S."/>
            <person name="Zeng Q."/>
            <person name="Fellers J."/>
        </authorList>
    </citation>
    <scope>NUCLEOTIDE SEQUENCE [LARGE SCALE GENOMIC DNA]</scope>
    <source>
        <strain evidence="16">1-1 BBBD Race 1</strain>
    </source>
</reference>
<dbReference type="EnsemblFungi" id="PTTG_06042-t43_1">
    <property type="protein sequence ID" value="PTTG_06042-t43_1-p1"/>
    <property type="gene ID" value="PTTG_06042"/>
</dbReference>
<evidence type="ECO:0000256" key="13">
    <source>
        <dbReference type="SAM" id="MobiDB-lite"/>
    </source>
</evidence>
<reference evidence="16" key="1">
    <citation type="submission" date="2009-11" db="EMBL/GenBank/DDBJ databases">
        <authorList>
            <consortium name="The Broad Institute Genome Sequencing Platform"/>
            <person name="Ward D."/>
            <person name="Feldgarden M."/>
            <person name="Earl A."/>
            <person name="Young S.K."/>
            <person name="Zeng Q."/>
            <person name="Koehrsen M."/>
            <person name="Alvarado L."/>
            <person name="Berlin A."/>
            <person name="Bochicchio J."/>
            <person name="Borenstein D."/>
            <person name="Chapman S.B."/>
            <person name="Chen Z."/>
            <person name="Engels R."/>
            <person name="Freedman E."/>
            <person name="Gellesch M."/>
            <person name="Goldberg J."/>
            <person name="Griggs A."/>
            <person name="Gujja S."/>
            <person name="Heilman E."/>
            <person name="Heiman D."/>
            <person name="Hepburn T."/>
            <person name="Howarth C."/>
            <person name="Jen D."/>
            <person name="Larson L."/>
            <person name="Lewis B."/>
            <person name="Mehta T."/>
            <person name="Park D."/>
            <person name="Pearson M."/>
            <person name="Roberts A."/>
            <person name="Saif S."/>
            <person name="Shea T."/>
            <person name="Shenoy N."/>
            <person name="Sisk P."/>
            <person name="Stolte C."/>
            <person name="Sykes S."/>
            <person name="Thomson T."/>
            <person name="Walk T."/>
            <person name="White J."/>
            <person name="Yandava C."/>
            <person name="Izard J."/>
            <person name="Baranova O.V."/>
            <person name="Blanton J.M."/>
            <person name="Tanner A.C."/>
            <person name="Dewhirst F.E."/>
            <person name="Haas B."/>
            <person name="Nusbaum C."/>
            <person name="Birren B."/>
        </authorList>
    </citation>
    <scope>NUCLEOTIDE SEQUENCE [LARGE SCALE GENOMIC DNA]</scope>
    <source>
        <strain evidence="16">1-1 BBBD Race 1</strain>
    </source>
</reference>
<dbReference type="Pfam" id="PF00534">
    <property type="entry name" value="Glycos_transf_1"/>
    <property type="match status" value="1"/>
</dbReference>
<comment type="function">
    <text evidence="12">GDP-Man:Man(3)GlcNAc(2)-PP-Dol alpha-1,2-mannosyltransferase that operates in the biosynthetic pathway of dolichol-linked oligosaccharides, the glycan precursors employed in protein asparagine (N)-glycosylation. The assembly of dolichol-linked oligosaccharides begins on the cytosolic side of the endoplasmic reticulum membrane and finishes in its lumen. The sequential addition of sugars to dolichol pyrophosphate produces dolichol-linked oligosaccharides containing fourteen sugars, including two GlcNAcs, nine mannoses and three glucoses. Once assembled, the oligosaccharide is transferred from the lipid to nascent proteins by oligosaccharyltransferases. Catalyzes, on the cytoplasmic face of the endoplasmic reticulum, the addition of the fourth and fifth mannose residues to the dolichol-linked oligosaccharide chain, to produce Man(5)GlcNAc(2)-PP-dolichol core oligosaccharide.</text>
</comment>
<dbReference type="UniPathway" id="UPA00378"/>
<keyword evidence="9 12" id="KW-1133">Transmembrane helix</keyword>
<keyword evidence="5 12" id="KW-0328">Glycosyltransferase</keyword>
<dbReference type="STRING" id="630390.A0A180GXA8"/>
<comment type="catalytic activity">
    <reaction evidence="11 12">
        <text>an alpha-D-Man-(1-&gt;3)-[alpha-D-Man-(1-&gt;6)]-beta-D-Man-(1-&gt;4)-beta-D-GlcNAc-(1-&gt;4)-alpha-D-GlcNAc-diphospho-di-trans,poly-cis-dolichol + 2 GDP-alpha-D-mannose = an alpha-D-Man-(1-&gt;2)-alpha-D-Man-(1-&gt;2)-alpha-D-Man-(1-&gt;3)-[alpha-D-Man-(1-&gt;6)]-beta-D-Man-(1-&gt;4)-beta-D-GlcNAc-(1-&gt;4)-alpha-D-GlcNAc-diphospho-di-trans,poly-cis-dolichol + 2 GDP + 2 H(+)</text>
        <dbReference type="Rhea" id="RHEA:29523"/>
        <dbReference type="Rhea" id="RHEA-COMP:19515"/>
        <dbReference type="Rhea" id="RHEA-COMP:19516"/>
        <dbReference type="ChEBI" id="CHEBI:15378"/>
        <dbReference type="ChEBI" id="CHEBI:57527"/>
        <dbReference type="ChEBI" id="CHEBI:58189"/>
        <dbReference type="ChEBI" id="CHEBI:132511"/>
        <dbReference type="ChEBI" id="CHEBI:132515"/>
        <dbReference type="EC" id="2.4.1.131"/>
    </reaction>
    <physiologicalReaction direction="left-to-right" evidence="11 12">
        <dbReference type="Rhea" id="RHEA:29524"/>
    </physiologicalReaction>
</comment>
<protein>
    <recommendedName>
        <fullName evidence="4 12">GDP-Man:Man(3)GlcNAc(2)-PP-Dol alpha-1,2-mannosyltransferase</fullName>
        <ecNumber evidence="3 12">2.4.1.131</ecNumber>
    </recommendedName>
</protein>
<comment type="similarity">
    <text evidence="12">Belongs to the glycosyltransferase group 1 family. Glycosyltransferase 4 subfamily.</text>
</comment>
<evidence type="ECO:0000256" key="1">
    <source>
        <dbReference type="ARBA" id="ARBA00004389"/>
    </source>
</evidence>
<sequence>MTSLYHQLPLPVSLILIISSISTAVYINLFLSRFILQSYSGLLRRRNLKNRARLLALIGIKDDKNSTKKLIVGFLHPYCNAGGGGERVLWTAVALHQRTEPDTICAIYTGDLGVSKHDIIEKVKSRFGIILDPAALLLVPLKTRYLVEASTWPRFTLLGQSLGSLVLGHEALSALIPDIYIDTMGYAFTFPVFRLLTDVPIGAYIHYPTISNDMLKRVSSRNSAHNNSSTISNSLALSYAKLVYYIIFAELYSLCLRQAHHLMVNSSWTKNHIDRLLKPWIYRHEEDAEETEETAKDWTRSSNPPQSCESQKLDGLRLRIPASDPSAENGQNKTINIPTKKRKFDQATVVYPPCDVQSFVDFPISPRTSTILSISQFRPEKDQATQIAAFARFFSSLEADDPRRTEIKLVLAGSCRDDADQKRVDQLKQLAQQLGLAGAVEFRVNISWDQLKDLLRNSLVGISTMVDEHFGISIVEFMASGMIPLVHRSAGPLLDIVVPLAQDSSQEGETCTGFHADGVAEYAKQLNHIFLSLNAVERAKIQAAARQLALRKFGVAQFELAWITSFRQIRR</sequence>
<accession>A0A180GXA8</accession>
<evidence type="ECO:0000256" key="5">
    <source>
        <dbReference type="ARBA" id="ARBA00022676"/>
    </source>
</evidence>
<evidence type="ECO:0000256" key="11">
    <source>
        <dbReference type="ARBA" id="ARBA00045065"/>
    </source>
</evidence>
<dbReference type="FunFam" id="3.40.50.2000:FF:000256">
    <property type="entry name" value="GDP-Man:Man(3)GlcNAc(2)-PP-Dol alpha-1,2-mannosyltransferase"/>
    <property type="match status" value="1"/>
</dbReference>
<dbReference type="GO" id="GO:0004377">
    <property type="term" value="F:GDP-Man:Man(3)GlcNAc(2)-PP-Dol alpha-1,2-mannosyltransferase activity"/>
    <property type="evidence" value="ECO:0007669"/>
    <property type="project" value="UniProtKB-UniRule"/>
</dbReference>
<dbReference type="InterPro" id="IPR038013">
    <property type="entry name" value="ALG11"/>
</dbReference>
<dbReference type="OrthoDB" id="2276068at2759"/>
<keyword evidence="8 12" id="KW-0256">Endoplasmic reticulum</keyword>
<dbReference type="CDD" id="cd03806">
    <property type="entry name" value="GT4_ALG11-like"/>
    <property type="match status" value="1"/>
</dbReference>
<dbReference type="EMBL" id="ADAS02000018">
    <property type="protein sequence ID" value="OAV96623.1"/>
    <property type="molecule type" value="Genomic_DNA"/>
</dbReference>